<dbReference type="PANTHER" id="PTHR43199">
    <property type="entry name" value="GLUTATHIONE HYDROLASE"/>
    <property type="match status" value="1"/>
</dbReference>
<keyword evidence="2 5" id="KW-0808">Transferase</keyword>
<dbReference type="AlphaFoldDB" id="A0A285SFZ1"/>
<dbReference type="STRING" id="538381.GCA_001696535_02179"/>
<dbReference type="GO" id="GO:0016740">
    <property type="term" value="F:transferase activity"/>
    <property type="evidence" value="ECO:0007669"/>
    <property type="project" value="UniProtKB-KW"/>
</dbReference>
<dbReference type="Proteomes" id="UP000219331">
    <property type="component" value="Unassembled WGS sequence"/>
</dbReference>
<evidence type="ECO:0000313" key="5">
    <source>
        <dbReference type="EMBL" id="SOC06509.1"/>
    </source>
</evidence>
<evidence type="ECO:0000256" key="3">
    <source>
        <dbReference type="ARBA" id="ARBA00022801"/>
    </source>
</evidence>
<dbReference type="PRINTS" id="PR01210">
    <property type="entry name" value="GGTRANSPTASE"/>
</dbReference>
<dbReference type="SUPFAM" id="SSF56235">
    <property type="entry name" value="N-terminal nucleophile aminohydrolases (Ntn hydrolases)"/>
    <property type="match status" value="1"/>
</dbReference>
<dbReference type="PANTHER" id="PTHR43199:SF1">
    <property type="entry name" value="GLUTATHIONE HYDROLASE PROENZYME"/>
    <property type="match status" value="1"/>
</dbReference>
<dbReference type="EMBL" id="OBML01000005">
    <property type="protein sequence ID" value="SOC06509.1"/>
    <property type="molecule type" value="Genomic_DNA"/>
</dbReference>
<organism evidence="5 6">
    <name type="scientific">Stappia indica</name>
    <dbReference type="NCBI Taxonomy" id="538381"/>
    <lineage>
        <taxon>Bacteria</taxon>
        <taxon>Pseudomonadati</taxon>
        <taxon>Pseudomonadota</taxon>
        <taxon>Alphaproteobacteria</taxon>
        <taxon>Hyphomicrobiales</taxon>
        <taxon>Stappiaceae</taxon>
        <taxon>Stappia</taxon>
    </lineage>
</organism>
<evidence type="ECO:0000256" key="1">
    <source>
        <dbReference type="ARBA" id="ARBA00009381"/>
    </source>
</evidence>
<reference evidence="5 6" key="1">
    <citation type="submission" date="2017-08" db="EMBL/GenBank/DDBJ databases">
        <authorList>
            <person name="de Groot N.N."/>
        </authorList>
    </citation>
    <scope>NUCLEOTIDE SEQUENCE [LARGE SCALE GENOMIC DNA]</scope>
    <source>
        <strain evidence="5 6">USBA 352</strain>
    </source>
</reference>
<accession>A0A285SFZ1</accession>
<keyword evidence="4" id="KW-0865">Zymogen</keyword>
<dbReference type="InterPro" id="IPR043137">
    <property type="entry name" value="GGT_ssub_C"/>
</dbReference>
<evidence type="ECO:0000313" key="6">
    <source>
        <dbReference type="Proteomes" id="UP000219331"/>
    </source>
</evidence>
<protein>
    <submittedName>
        <fullName evidence="5">Gamma-glutamyltransferase 1 Threonine peptidase. MEROPS family T03</fullName>
    </submittedName>
</protein>
<dbReference type="Pfam" id="PF01019">
    <property type="entry name" value="G_glu_transpept"/>
    <property type="match status" value="2"/>
</dbReference>
<evidence type="ECO:0000256" key="4">
    <source>
        <dbReference type="ARBA" id="ARBA00023145"/>
    </source>
</evidence>
<keyword evidence="6" id="KW-1185">Reference proteome</keyword>
<evidence type="ECO:0000256" key="2">
    <source>
        <dbReference type="ARBA" id="ARBA00022679"/>
    </source>
</evidence>
<dbReference type="GO" id="GO:0016787">
    <property type="term" value="F:hydrolase activity"/>
    <property type="evidence" value="ECO:0007669"/>
    <property type="project" value="UniProtKB-KW"/>
</dbReference>
<proteinExistence type="inferred from homology"/>
<dbReference type="OrthoDB" id="9781342at2"/>
<gene>
    <name evidence="5" type="ORF">SAMN05421512_105111</name>
</gene>
<dbReference type="InterPro" id="IPR051792">
    <property type="entry name" value="GGT_bact"/>
</dbReference>
<dbReference type="InterPro" id="IPR029055">
    <property type="entry name" value="Ntn_hydrolases_N"/>
</dbReference>
<keyword evidence="3" id="KW-0378">Hydrolase</keyword>
<dbReference type="RefSeq" id="WP_097174812.1">
    <property type="nucleotide sequence ID" value="NZ_OBML01000005.1"/>
</dbReference>
<comment type="similarity">
    <text evidence="1">Belongs to the gamma-glutamyltransferase family.</text>
</comment>
<sequence>MSNLSRTQSVRKHVIETRGGVVASQHRVAAETGAAVLAAGGDAVDAAVAVSFAVGVLEPWMSGPAGGGAMVLWREDEQKAHSINFGMRSPAALDPADYPLSGAGKSNDLFPWPSVVEDRNVQGATAIAVPGTVAGMELAHATWGRMGWKDLVMPAADLAAEGMLVDWYASLIISSVARELARDPDAAAMFLDDGVWPKSSGWTAVPNLRLDQTRLAGTLRRIAEAGARDFYEGDIAAAMAADVQAKGGSLSQADLAAYRAVLAPALETSYRGGTIHAARGLTAGANLVECLAMMEAAFTPSSAPDGTSYSEMARALSAAYERRLREMGDTGEAEGSGTPSCTTHFSVVDRHGNMCAVTQTLLAVFGSRVVSPSTGLLMNNGIMWFDPEPGKPNSLAPNKACLMNVCPAIGEKAGRRFAIGASGGRKILPAVLNLTSFLMDFDMSLEEAFHQPRIDNSGGGAILADETLPQSVVSALSAVHPVTATRRTVFPYAFACPAGVLRQDGINMGCTEIMSPWGDAVPETEGA</sequence>
<name>A0A285SFZ1_9HYPH</name>
<dbReference type="Gene3D" id="3.60.20.40">
    <property type="match status" value="1"/>
</dbReference>